<accession>A0A1H4AIQ0</accession>
<feature type="transmembrane region" description="Helical" evidence="1">
    <location>
        <begin position="96"/>
        <end position="124"/>
    </location>
</feature>
<feature type="transmembrane region" description="Helical" evidence="1">
    <location>
        <begin position="23"/>
        <end position="43"/>
    </location>
</feature>
<evidence type="ECO:0000256" key="1">
    <source>
        <dbReference type="SAM" id="Phobius"/>
    </source>
</evidence>
<feature type="transmembrane region" description="Helical" evidence="1">
    <location>
        <begin position="63"/>
        <end position="84"/>
    </location>
</feature>
<feature type="transmembrane region" description="Helical" evidence="1">
    <location>
        <begin position="144"/>
        <end position="164"/>
    </location>
</feature>
<keyword evidence="1" id="KW-1133">Transmembrane helix</keyword>
<organism evidence="2 3">
    <name type="scientific">Acidovorax soli</name>
    <dbReference type="NCBI Taxonomy" id="592050"/>
    <lineage>
        <taxon>Bacteria</taxon>
        <taxon>Pseudomonadati</taxon>
        <taxon>Pseudomonadota</taxon>
        <taxon>Betaproteobacteria</taxon>
        <taxon>Burkholderiales</taxon>
        <taxon>Comamonadaceae</taxon>
        <taxon>Acidovorax</taxon>
    </lineage>
</organism>
<dbReference type="STRING" id="592050.SAMN05421875_11094"/>
<keyword evidence="2" id="KW-0808">Transferase</keyword>
<keyword evidence="3" id="KW-1185">Reference proteome</keyword>
<dbReference type="EMBL" id="FNQJ01000010">
    <property type="protein sequence ID" value="SEA35727.1"/>
    <property type="molecule type" value="Genomic_DNA"/>
</dbReference>
<keyword evidence="1" id="KW-0472">Membrane</keyword>
<protein>
    <submittedName>
        <fullName evidence="2">4-amino-4-deoxy-L-arabinose transferase</fullName>
    </submittedName>
</protein>
<feature type="transmembrane region" description="Helical" evidence="1">
    <location>
        <begin position="195"/>
        <end position="214"/>
    </location>
</feature>
<dbReference type="Proteomes" id="UP000199002">
    <property type="component" value="Unassembled WGS sequence"/>
</dbReference>
<keyword evidence="1" id="KW-0812">Transmembrane</keyword>
<proteinExistence type="predicted"/>
<evidence type="ECO:0000313" key="2">
    <source>
        <dbReference type="EMBL" id="SEA35727.1"/>
    </source>
</evidence>
<evidence type="ECO:0000313" key="3">
    <source>
        <dbReference type="Proteomes" id="UP000199002"/>
    </source>
</evidence>
<dbReference type="AlphaFoldDB" id="A0A1H4AIQ0"/>
<name>A0A1H4AIQ0_9BURK</name>
<feature type="transmembrane region" description="Helical" evidence="1">
    <location>
        <begin position="272"/>
        <end position="290"/>
    </location>
</feature>
<dbReference type="GO" id="GO:0016740">
    <property type="term" value="F:transferase activity"/>
    <property type="evidence" value="ECO:0007669"/>
    <property type="project" value="UniProtKB-KW"/>
</dbReference>
<gene>
    <name evidence="2" type="ORF">SAMN05421875_11094</name>
</gene>
<feature type="transmembrane region" description="Helical" evidence="1">
    <location>
        <begin position="221"/>
        <end position="242"/>
    </location>
</feature>
<sequence length="452" mass="50267">MAFELIVGPLSQIVSLENAGRTFVVLTIASLTLGPAILGRVLWGRYTLWSFLPFLFVYNRLFFWGFLGYLFSLGMGFVLSSFWLKKVDQGQRISWYAMACALATLMLGLHLYAFAVFCIVITVLTFRTVDSLLLLSKQWILECAYRLSPVLVALGVFALGAPVFESNHSVAWGPWMSKVSAVVGLLVGPNVRTDLLLAVVTVLMLVGAFWLRLCRLSGDRYLLLGLAILLLLHLVMPTQLFSSYGADQRLPIAIALFVSVLVLPGERGAGRWQPWGLVGLLLLVAVRVLLVRQDWLGYEPIHKELMRSYQELPRQSSVVAVVGTSSPLGLPRIPLTEHAGYAVISRGVFWPGLFAYPIHGAQTIAFQDRSLVSPSIAQLQKIPLADLDDVVAGRRDYPDFDLRHISPCYRFIVVMREDGRAGNLPTHSVLGDLRFRGVYSAIYERSTHEPCD</sequence>
<reference evidence="3" key="1">
    <citation type="submission" date="2016-10" db="EMBL/GenBank/DDBJ databases">
        <authorList>
            <person name="Varghese N."/>
            <person name="Submissions S."/>
        </authorList>
    </citation>
    <scope>NUCLEOTIDE SEQUENCE [LARGE SCALE GENOMIC DNA]</scope>
    <source>
        <strain evidence="3">DSM 25157</strain>
    </source>
</reference>